<evidence type="ECO:0000313" key="2">
    <source>
        <dbReference type="Proteomes" id="UP000789901"/>
    </source>
</evidence>
<evidence type="ECO:0000313" key="1">
    <source>
        <dbReference type="EMBL" id="CAG8586444.1"/>
    </source>
</evidence>
<reference evidence="1 2" key="1">
    <citation type="submission" date="2021-06" db="EMBL/GenBank/DDBJ databases">
        <authorList>
            <person name="Kallberg Y."/>
            <person name="Tangrot J."/>
            <person name="Rosling A."/>
        </authorList>
    </citation>
    <scope>NUCLEOTIDE SEQUENCE [LARGE SCALE GENOMIC DNA]</scope>
    <source>
        <strain evidence="1 2">120-4 pot B 10/14</strain>
    </source>
</reference>
<gene>
    <name evidence="1" type="ORF">GMARGA_LOCUS6198</name>
</gene>
<dbReference type="EMBL" id="CAJVQB010002768">
    <property type="protein sequence ID" value="CAG8586444.1"/>
    <property type="molecule type" value="Genomic_DNA"/>
</dbReference>
<name>A0ABN7UHG8_GIGMA</name>
<protein>
    <submittedName>
        <fullName evidence="1">8892_t:CDS:1</fullName>
    </submittedName>
</protein>
<sequence>MVFDQAQLQFASQNRSLAFFFGVINNGKIIDQERRPQVFSIDNINSDGYSYLSNI</sequence>
<dbReference type="Proteomes" id="UP000789901">
    <property type="component" value="Unassembled WGS sequence"/>
</dbReference>
<organism evidence="1 2">
    <name type="scientific">Gigaspora margarita</name>
    <dbReference type="NCBI Taxonomy" id="4874"/>
    <lineage>
        <taxon>Eukaryota</taxon>
        <taxon>Fungi</taxon>
        <taxon>Fungi incertae sedis</taxon>
        <taxon>Mucoromycota</taxon>
        <taxon>Glomeromycotina</taxon>
        <taxon>Glomeromycetes</taxon>
        <taxon>Diversisporales</taxon>
        <taxon>Gigasporaceae</taxon>
        <taxon>Gigaspora</taxon>
    </lineage>
</organism>
<comment type="caution">
    <text evidence="1">The sequence shown here is derived from an EMBL/GenBank/DDBJ whole genome shotgun (WGS) entry which is preliminary data.</text>
</comment>
<accession>A0ABN7UHG8</accession>
<keyword evidence="2" id="KW-1185">Reference proteome</keyword>
<proteinExistence type="predicted"/>